<dbReference type="OrthoDB" id="8436363at2759"/>
<protein>
    <submittedName>
        <fullName evidence="2">Uncharacterized protein</fullName>
    </submittedName>
</protein>
<feature type="region of interest" description="Disordered" evidence="1">
    <location>
        <begin position="38"/>
        <end position="71"/>
    </location>
</feature>
<evidence type="ECO:0000313" key="2">
    <source>
        <dbReference type="EMBL" id="ODV86928.1"/>
    </source>
</evidence>
<gene>
    <name evidence="2" type="ORF">CANARDRAFT_187285</name>
</gene>
<feature type="compositionally biased region" description="Polar residues" evidence="1">
    <location>
        <begin position="104"/>
        <end position="124"/>
    </location>
</feature>
<feature type="region of interest" description="Disordered" evidence="1">
    <location>
        <begin position="833"/>
        <end position="859"/>
    </location>
</feature>
<keyword evidence="3" id="KW-1185">Reference proteome</keyword>
<dbReference type="Gene3D" id="3.80.10.10">
    <property type="entry name" value="Ribonuclease Inhibitor"/>
    <property type="match status" value="1"/>
</dbReference>
<dbReference type="InterPro" id="IPR032675">
    <property type="entry name" value="LRR_dom_sf"/>
</dbReference>
<dbReference type="SUPFAM" id="SSF52047">
    <property type="entry name" value="RNI-like"/>
    <property type="match status" value="1"/>
</dbReference>
<accession>A0A1E4T5I4</accession>
<feature type="region of interest" description="Disordered" evidence="1">
    <location>
        <begin position="273"/>
        <end position="298"/>
    </location>
</feature>
<feature type="compositionally biased region" description="Low complexity" evidence="1">
    <location>
        <begin position="149"/>
        <end position="173"/>
    </location>
</feature>
<feature type="region of interest" description="Disordered" evidence="1">
    <location>
        <begin position="85"/>
        <end position="193"/>
    </location>
</feature>
<reference evidence="3" key="1">
    <citation type="submission" date="2016-04" db="EMBL/GenBank/DDBJ databases">
        <title>Comparative genomics of biotechnologically important yeasts.</title>
        <authorList>
            <consortium name="DOE Joint Genome Institute"/>
            <person name="Riley R."/>
            <person name="Haridas S."/>
            <person name="Wolfe K.H."/>
            <person name="Lopes M.R."/>
            <person name="Hittinger C.T."/>
            <person name="Goker M."/>
            <person name="Salamov A."/>
            <person name="Wisecaver J."/>
            <person name="Long T.M."/>
            <person name="Aerts A.L."/>
            <person name="Barry K."/>
            <person name="Choi C."/>
            <person name="Clum A."/>
            <person name="Coughlan A.Y."/>
            <person name="Deshpande S."/>
            <person name="Douglass A.P."/>
            <person name="Hanson S.J."/>
            <person name="Klenk H.-P."/>
            <person name="Labutti K."/>
            <person name="Lapidus A."/>
            <person name="Lindquist E."/>
            <person name="Lipzen A."/>
            <person name="Meier-Kolthoff J.P."/>
            <person name="Ohm R.A."/>
            <person name="Otillar R.P."/>
            <person name="Pangilinan J."/>
            <person name="Peng Y."/>
            <person name="Rokas A."/>
            <person name="Rosa C.A."/>
            <person name="Scheuner C."/>
            <person name="Sibirny A.A."/>
            <person name="Slot J.C."/>
            <person name="Stielow J.B."/>
            <person name="Sun H."/>
            <person name="Kurtzman C.P."/>
            <person name="Blackwell M."/>
            <person name="Grigoriev I.V."/>
            <person name="Jeffries T.W."/>
        </authorList>
    </citation>
    <scope>NUCLEOTIDE SEQUENCE [LARGE SCALE GENOMIC DNA]</scope>
    <source>
        <strain evidence="3">NRRL YB-2248</strain>
    </source>
</reference>
<feature type="compositionally biased region" description="Low complexity" evidence="1">
    <location>
        <begin position="38"/>
        <end position="48"/>
    </location>
</feature>
<feature type="non-terminal residue" evidence="2">
    <location>
        <position position="1"/>
    </location>
</feature>
<feature type="compositionally biased region" description="Polar residues" evidence="1">
    <location>
        <begin position="175"/>
        <end position="193"/>
    </location>
</feature>
<evidence type="ECO:0000256" key="1">
    <source>
        <dbReference type="SAM" id="MobiDB-lite"/>
    </source>
</evidence>
<evidence type="ECO:0000313" key="3">
    <source>
        <dbReference type="Proteomes" id="UP000094801"/>
    </source>
</evidence>
<dbReference type="SMART" id="SM00368">
    <property type="entry name" value="LRR_RI"/>
    <property type="match status" value="2"/>
</dbReference>
<sequence length="953" mass="105494">QHEKLRHRLQDELSNIKSTLESTDYDWFLRGSNLSNSSHLNSNTNSLTPIKSPSLASSNTTKAPPSVSTTEAVVGKNIPEPALIPLTRSKTADATLTRRRASDVPTNTGLVRTSTNVSSLSNSAPRRRRGSFFKKLFGTTSPPRSRMGSLSSASPRTPSATRTPSSRRASLAPKMSSQDLPSPMSSPKLQNQYKDVVDPKLYEYLKDLTRETTNQTTDSFDSSTNSVFAPSTESSIKYEIGVIPPHPDKPKLPSAFSLHPKYNKSVELEMYEKQKREKEKEKEHFKEGSINTQADDASVLSVLSSPPVEHTPPPPKVIKAPAIQVLRELSPMKKVAFATTTFVYDPPQQIPSRHPRKGNVEVGEDGELIIHKVDPEEKQAATAGLVVGGTAHLKMKSDSAASMNSLDTTINKQDKLLAAQKAREHTGAEENDTSKDKLTIDKPMVKRNKSMDKPVVTLKLDELSDMDWSLFTATMIVRGGLEEIILSGCKINDLEVFKNLMYLGLPNIKKLGLAYNELSLNHCNIIVKWMTLNHDLVGIDIGYNDLGSYLKPFIEYTKQADNKNNVSLISLNTCSLLDNNDTQQFFDAVSKLPQLKYLDISNNKKLFPSFMSKLISYLPLFSKLTRLNLDNNALTPIAIIQLSETLPLIKNLNYLSLTGNKLTEACYVSLCHSLKNSRSIFTFDFDKDDVPQKYQEKIGLLTMKNMERALYGKHDNASTSILSDTTKQAKSDSFEGKSFSDIMIDINNSTANKEVVANFIKHADSMRKELHSTISELVELQVKGTLTFEGKETLIRLITIDSSILKGLELINSSVAKMYEPSDATKLLNNIVETDQNKDRDSDTNSDSTSATLNENENDNEAVELKDDSIPSVKLARSSSAASLMAEEEAKTFKDVNLIKKASSQSLNTSVEDCSLIDKLSSSSDAIDLVQIINNLKSAGLTLTDLYTKRDDD</sequence>
<feature type="non-terminal residue" evidence="2">
    <location>
        <position position="953"/>
    </location>
</feature>
<feature type="compositionally biased region" description="Polar residues" evidence="1">
    <location>
        <begin position="49"/>
        <end position="71"/>
    </location>
</feature>
<proteinExistence type="predicted"/>
<dbReference type="STRING" id="983967.A0A1E4T5I4"/>
<dbReference type="EMBL" id="KV453849">
    <property type="protein sequence ID" value="ODV86928.1"/>
    <property type="molecule type" value="Genomic_DNA"/>
</dbReference>
<dbReference type="Proteomes" id="UP000094801">
    <property type="component" value="Unassembled WGS sequence"/>
</dbReference>
<organism evidence="2 3">
    <name type="scientific">[Candida] arabinofermentans NRRL YB-2248</name>
    <dbReference type="NCBI Taxonomy" id="983967"/>
    <lineage>
        <taxon>Eukaryota</taxon>
        <taxon>Fungi</taxon>
        <taxon>Dikarya</taxon>
        <taxon>Ascomycota</taxon>
        <taxon>Saccharomycotina</taxon>
        <taxon>Pichiomycetes</taxon>
        <taxon>Pichiales</taxon>
        <taxon>Pichiaceae</taxon>
        <taxon>Ogataea</taxon>
        <taxon>Ogataea/Candida clade</taxon>
    </lineage>
</organism>
<name>A0A1E4T5I4_9ASCO</name>
<feature type="compositionally biased region" description="Basic and acidic residues" evidence="1">
    <location>
        <begin position="273"/>
        <end position="287"/>
    </location>
</feature>
<dbReference type="AlphaFoldDB" id="A0A1E4T5I4"/>